<dbReference type="InterPro" id="IPR001867">
    <property type="entry name" value="OmpR/PhoB-type_DNA-bd"/>
</dbReference>
<keyword evidence="3 5" id="KW-0238">DNA-binding</keyword>
<gene>
    <name evidence="8" type="ORF">IBL28_04335</name>
</gene>
<keyword evidence="9" id="KW-1185">Reference proteome</keyword>
<feature type="modified residue" description="4-aspartylphosphate" evidence="4">
    <location>
        <position position="61"/>
    </location>
</feature>
<dbReference type="EMBL" id="JACVDC010000007">
    <property type="protein sequence ID" value="MBC9795182.1"/>
    <property type="molecule type" value="Genomic_DNA"/>
</dbReference>
<evidence type="ECO:0000259" key="6">
    <source>
        <dbReference type="PROSITE" id="PS50110"/>
    </source>
</evidence>
<dbReference type="GO" id="GO:0000156">
    <property type="term" value="F:phosphorelay response regulator activity"/>
    <property type="evidence" value="ECO:0007669"/>
    <property type="project" value="TreeGrafter"/>
</dbReference>
<dbReference type="PROSITE" id="PS51755">
    <property type="entry name" value="OMPR_PHOB"/>
    <property type="match status" value="1"/>
</dbReference>
<evidence type="ECO:0000256" key="5">
    <source>
        <dbReference type="PROSITE-ProRule" id="PRU01091"/>
    </source>
</evidence>
<dbReference type="RefSeq" id="WP_187964335.1">
    <property type="nucleotide sequence ID" value="NZ_JACVDC010000007.1"/>
</dbReference>
<dbReference type="Gene3D" id="3.40.50.2300">
    <property type="match status" value="1"/>
</dbReference>
<dbReference type="GO" id="GO:0005829">
    <property type="term" value="C:cytosol"/>
    <property type="evidence" value="ECO:0007669"/>
    <property type="project" value="TreeGrafter"/>
</dbReference>
<dbReference type="SUPFAM" id="SSF46894">
    <property type="entry name" value="C-terminal effector domain of the bipartite response regulators"/>
    <property type="match status" value="1"/>
</dbReference>
<keyword evidence="1 4" id="KW-0597">Phosphoprotein</keyword>
<evidence type="ECO:0000256" key="4">
    <source>
        <dbReference type="PROSITE-ProRule" id="PRU00169"/>
    </source>
</evidence>
<feature type="domain" description="OmpR/PhoB-type" evidence="7">
    <location>
        <begin position="139"/>
        <end position="236"/>
    </location>
</feature>
<dbReference type="GO" id="GO:0000976">
    <property type="term" value="F:transcription cis-regulatory region binding"/>
    <property type="evidence" value="ECO:0007669"/>
    <property type="project" value="TreeGrafter"/>
</dbReference>
<dbReference type="Proteomes" id="UP000653730">
    <property type="component" value="Unassembled WGS sequence"/>
</dbReference>
<dbReference type="InterPro" id="IPR039420">
    <property type="entry name" value="WalR-like"/>
</dbReference>
<feature type="DNA-binding region" description="OmpR/PhoB-type" evidence="5">
    <location>
        <begin position="139"/>
        <end position="236"/>
    </location>
</feature>
<dbReference type="Pfam" id="PF00072">
    <property type="entry name" value="Response_reg"/>
    <property type="match status" value="1"/>
</dbReference>
<dbReference type="Gene3D" id="1.10.10.10">
    <property type="entry name" value="Winged helix-like DNA-binding domain superfamily/Winged helix DNA-binding domain"/>
    <property type="match status" value="1"/>
</dbReference>
<reference evidence="8 9" key="1">
    <citation type="submission" date="2020-09" db="EMBL/GenBank/DDBJ databases">
        <title>Sinomicrobium weinanense sp. nov., a halophilic bacteria isolated from saline-alkali soil.</title>
        <authorList>
            <person name="Wu P."/>
            <person name="Ren H."/>
            <person name="Mei Y."/>
            <person name="Liang Y."/>
            <person name="Chen Z."/>
        </authorList>
    </citation>
    <scope>NUCLEOTIDE SEQUENCE [LARGE SCALE GENOMIC DNA]</scope>
    <source>
        <strain evidence="8 9">FJxs</strain>
    </source>
</reference>
<protein>
    <submittedName>
        <fullName evidence="8">Response regulator transcription factor</fullName>
    </submittedName>
</protein>
<sequence length="238" mass="27496">MKKHESTNNPAKILLVEDDTSLGYLLTEYLKMKDFQVVWAKNGKEGLEQVEKYPFELCIIDVMMPEMDGFTLAGHIQRDYPETPFLFLTARSLKIDVLKGFALGAVDYLKKPIDEEELVVRIKNLLSRMGGAEEASQKQDKYVLGGYIYFPGKLQLIYGEEVTQLTSRENELLAYLVKNKNKLCRHKDILTLMWGKNDYFSRKSLNVFISRLRKYLSKEASIQIDNIHNQGFLLRVGE</sequence>
<dbReference type="AlphaFoldDB" id="A0A926JPN6"/>
<feature type="domain" description="Response regulatory" evidence="6">
    <location>
        <begin position="12"/>
        <end position="126"/>
    </location>
</feature>
<dbReference type="PANTHER" id="PTHR48111">
    <property type="entry name" value="REGULATOR OF RPOS"/>
    <property type="match status" value="1"/>
</dbReference>
<keyword evidence="2" id="KW-0902">Two-component regulatory system</keyword>
<evidence type="ECO:0000256" key="3">
    <source>
        <dbReference type="ARBA" id="ARBA00023125"/>
    </source>
</evidence>
<dbReference type="InterPro" id="IPR036388">
    <property type="entry name" value="WH-like_DNA-bd_sf"/>
</dbReference>
<evidence type="ECO:0000313" key="9">
    <source>
        <dbReference type="Proteomes" id="UP000653730"/>
    </source>
</evidence>
<dbReference type="Pfam" id="PF00486">
    <property type="entry name" value="Trans_reg_C"/>
    <property type="match status" value="1"/>
</dbReference>
<accession>A0A926JPN6</accession>
<dbReference type="SUPFAM" id="SSF52172">
    <property type="entry name" value="CheY-like"/>
    <property type="match status" value="1"/>
</dbReference>
<dbReference type="CDD" id="cd17574">
    <property type="entry name" value="REC_OmpR"/>
    <property type="match status" value="1"/>
</dbReference>
<dbReference type="PROSITE" id="PS50110">
    <property type="entry name" value="RESPONSE_REGULATORY"/>
    <property type="match status" value="1"/>
</dbReference>
<dbReference type="PANTHER" id="PTHR48111:SF40">
    <property type="entry name" value="PHOSPHATE REGULON TRANSCRIPTIONAL REGULATORY PROTEIN PHOB"/>
    <property type="match status" value="1"/>
</dbReference>
<dbReference type="InterPro" id="IPR001789">
    <property type="entry name" value="Sig_transdc_resp-reg_receiver"/>
</dbReference>
<evidence type="ECO:0000256" key="2">
    <source>
        <dbReference type="ARBA" id="ARBA00023012"/>
    </source>
</evidence>
<comment type="caution">
    <text evidence="8">The sequence shown here is derived from an EMBL/GenBank/DDBJ whole genome shotgun (WGS) entry which is preliminary data.</text>
</comment>
<dbReference type="InterPro" id="IPR016032">
    <property type="entry name" value="Sig_transdc_resp-reg_C-effctor"/>
</dbReference>
<evidence type="ECO:0000259" key="7">
    <source>
        <dbReference type="PROSITE" id="PS51755"/>
    </source>
</evidence>
<dbReference type="GO" id="GO:0006355">
    <property type="term" value="P:regulation of DNA-templated transcription"/>
    <property type="evidence" value="ECO:0007669"/>
    <property type="project" value="InterPro"/>
</dbReference>
<dbReference type="CDD" id="cd00383">
    <property type="entry name" value="trans_reg_C"/>
    <property type="match status" value="1"/>
</dbReference>
<proteinExistence type="predicted"/>
<dbReference type="InterPro" id="IPR011006">
    <property type="entry name" value="CheY-like_superfamily"/>
</dbReference>
<organism evidence="8 9">
    <name type="scientific">Sinomicrobium weinanense</name>
    <dbReference type="NCBI Taxonomy" id="2842200"/>
    <lineage>
        <taxon>Bacteria</taxon>
        <taxon>Pseudomonadati</taxon>
        <taxon>Bacteroidota</taxon>
        <taxon>Flavobacteriia</taxon>
        <taxon>Flavobacteriales</taxon>
        <taxon>Flavobacteriaceae</taxon>
        <taxon>Sinomicrobium</taxon>
    </lineage>
</organism>
<name>A0A926JPN6_9FLAO</name>
<dbReference type="SMART" id="SM00862">
    <property type="entry name" value="Trans_reg_C"/>
    <property type="match status" value="1"/>
</dbReference>
<dbReference type="SMART" id="SM00448">
    <property type="entry name" value="REC"/>
    <property type="match status" value="1"/>
</dbReference>
<evidence type="ECO:0000256" key="1">
    <source>
        <dbReference type="ARBA" id="ARBA00022553"/>
    </source>
</evidence>
<dbReference type="GO" id="GO:0032993">
    <property type="term" value="C:protein-DNA complex"/>
    <property type="evidence" value="ECO:0007669"/>
    <property type="project" value="TreeGrafter"/>
</dbReference>
<evidence type="ECO:0000313" key="8">
    <source>
        <dbReference type="EMBL" id="MBC9795182.1"/>
    </source>
</evidence>